<organism evidence="1 2">
    <name type="scientific">Ceraceosorus bombacis</name>
    <dbReference type="NCBI Taxonomy" id="401625"/>
    <lineage>
        <taxon>Eukaryota</taxon>
        <taxon>Fungi</taxon>
        <taxon>Dikarya</taxon>
        <taxon>Basidiomycota</taxon>
        <taxon>Ustilaginomycotina</taxon>
        <taxon>Exobasidiomycetes</taxon>
        <taxon>Ceraceosorales</taxon>
        <taxon>Ceraceosoraceae</taxon>
        <taxon>Ceraceosorus</taxon>
    </lineage>
</organism>
<dbReference type="EMBL" id="CCYA01000270">
    <property type="protein sequence ID" value="CEH18381.1"/>
    <property type="molecule type" value="Genomic_DNA"/>
</dbReference>
<evidence type="ECO:0000313" key="2">
    <source>
        <dbReference type="Proteomes" id="UP000054845"/>
    </source>
</evidence>
<sequence length="63" mass="7368">MKNKRSLPSLRTFFFSIRTFLDRFILNRTLLHLSSLQVPLASHQSSQQSPISRMRCIPSRCMS</sequence>
<dbReference type="AlphaFoldDB" id="A0A0P1BND3"/>
<evidence type="ECO:0000313" key="1">
    <source>
        <dbReference type="EMBL" id="CEH18381.1"/>
    </source>
</evidence>
<reference evidence="1 2" key="1">
    <citation type="submission" date="2014-09" db="EMBL/GenBank/DDBJ databases">
        <authorList>
            <person name="Magalhaes I.L.F."/>
            <person name="Oliveira U."/>
            <person name="Santos F.R."/>
            <person name="Vidigal T.H.D.A."/>
            <person name="Brescovit A.D."/>
            <person name="Santos A.J."/>
        </authorList>
    </citation>
    <scope>NUCLEOTIDE SEQUENCE [LARGE SCALE GENOMIC DNA]</scope>
</reference>
<dbReference type="Proteomes" id="UP000054845">
    <property type="component" value="Unassembled WGS sequence"/>
</dbReference>
<proteinExistence type="predicted"/>
<name>A0A0P1BND3_9BASI</name>
<keyword evidence="2" id="KW-1185">Reference proteome</keyword>
<accession>A0A0P1BND3</accession>
<protein>
    <submittedName>
        <fullName evidence="1">Uncharacterized protein</fullName>
    </submittedName>
</protein>